<dbReference type="InParanoid" id="A0A0G4EQD8"/>
<gene>
    <name evidence="4" type="ORF">Vbra_22484</name>
</gene>
<evidence type="ECO:0000256" key="2">
    <source>
        <dbReference type="SAM" id="Phobius"/>
    </source>
</evidence>
<evidence type="ECO:0000259" key="3">
    <source>
        <dbReference type="Pfam" id="PF13632"/>
    </source>
</evidence>
<dbReference type="VEuPathDB" id="CryptoDB:Vbra_22484"/>
<sequence>MSFQFGPLNYLVGVVGLALSCTWCFAMLGGFTCLQLPYGCPTVIFMGTSDVYVAAGYAAFVVFGLPWMIQIGIGFLWPMGVLWPSKITREQDGELRKITICFRVVTRGDSRELVRQICQTNKRLLMSLSQEDKLRTRWRIEVVTDKPIGIREVLQDYTNIREIVVPTEFKSAHNTKYKARALHYANEASDLGPNDWIVHLDEETLLAESSVIGIIRHVNEHTFLDAHKKRIGQGVIVYGHDDIINLPVTMADSIRVSDDYCRFRMFFTLGYPLQGMKGSFVVVPVDVEKDVSFDLGPEGSITEDAVFALKAMQKGYKFAFISGVMREKSPFTFLDFLKQRRRWIQGLWLTVLRKDLSARNRILLFIMMVNWSLMPIIQLGGYLLVLFTRQHTMIYITIRTITLGIALWVYAFGAIHNFDPKRHGWIFYIGAVLATSFFAWYFAFLECLASVWATPSFLWERTFGFHVVKKEYKGMGASHVSGTFGTPASTRTDDQVPVPLEVLTESSARDNNYNNHNEPTIHTANKPLNGGSGPIHHKRTTSTADLPSGGLSMGRGNNGTELSGFRPKIASYIQLNQNEHEVPEQIDIEMGRVPKQQKMPTGANNIDSNNNYHCSVNDVEMGLLAEDNTMTTQVMTRKKGRRWLRLPWGNKR</sequence>
<dbReference type="InterPro" id="IPR029044">
    <property type="entry name" value="Nucleotide-diphossugar_trans"/>
</dbReference>
<proteinExistence type="predicted"/>
<protein>
    <recommendedName>
        <fullName evidence="3">Glycosyltransferase 2-like domain-containing protein</fullName>
    </recommendedName>
</protein>
<feature type="transmembrane region" description="Helical" evidence="2">
    <location>
        <begin position="51"/>
        <end position="77"/>
    </location>
</feature>
<feature type="transmembrane region" description="Helical" evidence="2">
    <location>
        <begin position="7"/>
        <end position="31"/>
    </location>
</feature>
<dbReference type="OrthoDB" id="3971593at2759"/>
<dbReference type="GO" id="GO:0005737">
    <property type="term" value="C:cytoplasm"/>
    <property type="evidence" value="ECO:0007669"/>
    <property type="project" value="TreeGrafter"/>
</dbReference>
<dbReference type="SUPFAM" id="SSF53448">
    <property type="entry name" value="Nucleotide-diphospho-sugar transferases"/>
    <property type="match status" value="1"/>
</dbReference>
<dbReference type="STRING" id="1169540.A0A0G4EQD8"/>
<dbReference type="AlphaFoldDB" id="A0A0G4EQD8"/>
<feature type="domain" description="Glycosyltransferase 2-like" evidence="3">
    <location>
        <begin position="196"/>
        <end position="398"/>
    </location>
</feature>
<evidence type="ECO:0000313" key="5">
    <source>
        <dbReference type="Proteomes" id="UP000041254"/>
    </source>
</evidence>
<dbReference type="PANTHER" id="PTHR16779">
    <property type="entry name" value="BETA-1,4-MANNOSYLTRANSFERASE EGH"/>
    <property type="match status" value="1"/>
</dbReference>
<dbReference type="InterPro" id="IPR027389">
    <property type="entry name" value="B_mannosylTrfase_Bre-3/Egh"/>
</dbReference>
<organism evidence="4 5">
    <name type="scientific">Vitrella brassicaformis (strain CCMP3155)</name>
    <dbReference type="NCBI Taxonomy" id="1169540"/>
    <lineage>
        <taxon>Eukaryota</taxon>
        <taxon>Sar</taxon>
        <taxon>Alveolata</taxon>
        <taxon>Colpodellida</taxon>
        <taxon>Vitrellaceae</taxon>
        <taxon>Vitrella</taxon>
    </lineage>
</organism>
<dbReference type="PhylomeDB" id="A0A0G4EQD8"/>
<evidence type="ECO:0000313" key="4">
    <source>
        <dbReference type="EMBL" id="CEL99845.1"/>
    </source>
</evidence>
<keyword evidence="5" id="KW-1185">Reference proteome</keyword>
<evidence type="ECO:0000256" key="1">
    <source>
        <dbReference type="SAM" id="MobiDB-lite"/>
    </source>
</evidence>
<feature type="transmembrane region" description="Helical" evidence="2">
    <location>
        <begin position="425"/>
        <end position="444"/>
    </location>
</feature>
<dbReference type="Proteomes" id="UP000041254">
    <property type="component" value="Unassembled WGS sequence"/>
</dbReference>
<dbReference type="EMBL" id="CDMY01000290">
    <property type="protein sequence ID" value="CEL99845.1"/>
    <property type="molecule type" value="Genomic_DNA"/>
</dbReference>
<keyword evidence="2" id="KW-0472">Membrane</keyword>
<dbReference type="Pfam" id="PF13632">
    <property type="entry name" value="Glyco_trans_2_3"/>
    <property type="match status" value="1"/>
</dbReference>
<dbReference type="InterPro" id="IPR001173">
    <property type="entry name" value="Glyco_trans_2-like"/>
</dbReference>
<feature type="region of interest" description="Disordered" evidence="1">
    <location>
        <begin position="519"/>
        <end position="552"/>
    </location>
</feature>
<keyword evidence="2" id="KW-1133">Transmembrane helix</keyword>
<reference evidence="4 5" key="1">
    <citation type="submission" date="2014-11" db="EMBL/GenBank/DDBJ databases">
        <authorList>
            <person name="Zhu J."/>
            <person name="Qi W."/>
            <person name="Song R."/>
        </authorList>
    </citation>
    <scope>NUCLEOTIDE SEQUENCE [LARGE SCALE GENOMIC DNA]</scope>
</reference>
<dbReference type="OMA" id="MNKCIDV"/>
<dbReference type="PANTHER" id="PTHR16779:SF1">
    <property type="entry name" value="BETA-1,4-MANNOSYLTRANSFERASE EGH"/>
    <property type="match status" value="1"/>
</dbReference>
<feature type="transmembrane region" description="Helical" evidence="2">
    <location>
        <begin position="362"/>
        <end position="387"/>
    </location>
</feature>
<feature type="transmembrane region" description="Helical" evidence="2">
    <location>
        <begin position="393"/>
        <end position="413"/>
    </location>
</feature>
<accession>A0A0G4EQD8</accession>
<name>A0A0G4EQD8_VITBC</name>
<dbReference type="GO" id="GO:0019187">
    <property type="term" value="F:beta-1,4-mannosyltransferase activity"/>
    <property type="evidence" value="ECO:0007669"/>
    <property type="project" value="InterPro"/>
</dbReference>
<keyword evidence="2" id="KW-0812">Transmembrane</keyword>